<dbReference type="EMBL" id="JAVXUP010000567">
    <property type="protein sequence ID" value="KAK3025065.1"/>
    <property type="molecule type" value="Genomic_DNA"/>
</dbReference>
<reference evidence="1" key="1">
    <citation type="submission" date="2022-12" db="EMBL/GenBank/DDBJ databases">
        <title>Draft genome assemblies for two species of Escallonia (Escalloniales).</title>
        <authorList>
            <person name="Chanderbali A."/>
            <person name="Dervinis C."/>
            <person name="Anghel I."/>
            <person name="Soltis D."/>
            <person name="Soltis P."/>
            <person name="Zapata F."/>
        </authorList>
    </citation>
    <scope>NUCLEOTIDE SEQUENCE</scope>
    <source>
        <strain evidence="1">UCBG64.0493</strain>
        <tissue evidence="1">Leaf</tissue>
    </source>
</reference>
<name>A0AA89B2C1_9ASTE</name>
<organism evidence="1 2">
    <name type="scientific">Escallonia herrerae</name>
    <dbReference type="NCBI Taxonomy" id="1293975"/>
    <lineage>
        <taxon>Eukaryota</taxon>
        <taxon>Viridiplantae</taxon>
        <taxon>Streptophyta</taxon>
        <taxon>Embryophyta</taxon>
        <taxon>Tracheophyta</taxon>
        <taxon>Spermatophyta</taxon>
        <taxon>Magnoliopsida</taxon>
        <taxon>eudicotyledons</taxon>
        <taxon>Gunneridae</taxon>
        <taxon>Pentapetalae</taxon>
        <taxon>asterids</taxon>
        <taxon>campanulids</taxon>
        <taxon>Escalloniales</taxon>
        <taxon>Escalloniaceae</taxon>
        <taxon>Escallonia</taxon>
    </lineage>
</organism>
<evidence type="ECO:0000313" key="1">
    <source>
        <dbReference type="EMBL" id="KAK3025065.1"/>
    </source>
</evidence>
<dbReference type="Gene3D" id="3.30.60.30">
    <property type="match status" value="1"/>
</dbReference>
<dbReference type="FunFam" id="3.30.60.30:FF:000116">
    <property type="entry name" value="Serine protease inhibitor, Kazal-type family protein"/>
    <property type="match status" value="1"/>
</dbReference>
<gene>
    <name evidence="1" type="ORF">RJ639_044869</name>
</gene>
<dbReference type="Proteomes" id="UP001188597">
    <property type="component" value="Unassembled WGS sequence"/>
</dbReference>
<evidence type="ECO:0008006" key="3">
    <source>
        <dbReference type="Google" id="ProtNLM"/>
    </source>
</evidence>
<comment type="caution">
    <text evidence="1">The sequence shown here is derived from an EMBL/GenBank/DDBJ whole genome shotgun (WGS) entry which is preliminary data.</text>
</comment>
<evidence type="ECO:0000313" key="2">
    <source>
        <dbReference type="Proteomes" id="UP001188597"/>
    </source>
</evidence>
<keyword evidence="2" id="KW-1185">Reference proteome</keyword>
<dbReference type="PANTHER" id="PTHR34376:SF4">
    <property type="entry name" value="KAZAL-LIKE DOMAIN-CONTAINING PROTEIN"/>
    <property type="match status" value="1"/>
</dbReference>
<sequence length="112" mass="11750">MAILFASSAVRSEPVPFQLPSDDADVRARDLCASRAASAAKSCEIRCFRADPVCGANGVTYTCGCPEARCNGVRVVKLGPCDTGGSASGQALLLDHVVRPLLLASFVLFGFW</sequence>
<dbReference type="AlphaFoldDB" id="A0AA89B2C1"/>
<proteinExistence type="predicted"/>
<accession>A0AA89B2C1</accession>
<protein>
    <recommendedName>
        <fullName evidence="3">Kazal-like domain-containing protein</fullName>
    </recommendedName>
</protein>
<dbReference type="PANTHER" id="PTHR34376">
    <property type="entry name" value="SERINE PROTEASE INHIBITOR, KAZAL-TYPE FAMILY PROTEIN"/>
    <property type="match status" value="1"/>
</dbReference>